<keyword evidence="2" id="KW-1185">Reference proteome</keyword>
<dbReference type="AlphaFoldDB" id="A0A326TIS2"/>
<reference evidence="1 2" key="1">
    <citation type="submission" date="2018-06" db="EMBL/GenBank/DDBJ databases">
        <title>Genomic Encyclopedia of Archaeal and Bacterial Type Strains, Phase II (KMG-II): from individual species to whole genera.</title>
        <authorList>
            <person name="Goeker M."/>
        </authorList>
    </citation>
    <scope>NUCLEOTIDE SEQUENCE [LARGE SCALE GENOMIC DNA]</scope>
    <source>
        <strain evidence="1 2">ATCC BAA-1881</strain>
    </source>
</reference>
<accession>A0A326TIS2</accession>
<sequence length="120" mass="13477">MSCASRSFQLDGSQHGCKRSVCLPMSDPFKEGSRELAVFEELDSPCEKRGNFLPLRGRCEVLLGVGTAIQKLPLCFEAEACLWPLSMCFFVEKLLDRSAHEQGMKEHFASLVNFVTIWCV</sequence>
<dbReference type="Proteomes" id="UP000248806">
    <property type="component" value="Unassembled WGS sequence"/>
</dbReference>
<name>A0A326TIS2_THEHA</name>
<gene>
    <name evidence="1" type="ORF">EI42_06456</name>
</gene>
<organism evidence="1 2">
    <name type="scientific">Thermosporothrix hazakensis</name>
    <dbReference type="NCBI Taxonomy" id="644383"/>
    <lineage>
        <taxon>Bacteria</taxon>
        <taxon>Bacillati</taxon>
        <taxon>Chloroflexota</taxon>
        <taxon>Ktedonobacteria</taxon>
        <taxon>Ktedonobacterales</taxon>
        <taxon>Thermosporotrichaceae</taxon>
        <taxon>Thermosporothrix</taxon>
    </lineage>
</organism>
<comment type="caution">
    <text evidence="1">The sequence shown here is derived from an EMBL/GenBank/DDBJ whole genome shotgun (WGS) entry which is preliminary data.</text>
</comment>
<evidence type="ECO:0000313" key="1">
    <source>
        <dbReference type="EMBL" id="PZW16175.1"/>
    </source>
</evidence>
<dbReference type="RefSeq" id="WP_111326972.1">
    <property type="nucleotide sequence ID" value="NZ_BIFX01000001.1"/>
</dbReference>
<evidence type="ECO:0000313" key="2">
    <source>
        <dbReference type="Proteomes" id="UP000248806"/>
    </source>
</evidence>
<dbReference type="EMBL" id="QKUF01000078">
    <property type="protein sequence ID" value="PZW16175.1"/>
    <property type="molecule type" value="Genomic_DNA"/>
</dbReference>
<protein>
    <submittedName>
        <fullName evidence="1">Uncharacterized protein</fullName>
    </submittedName>
</protein>
<proteinExistence type="predicted"/>